<feature type="compositionally biased region" description="Pro residues" evidence="1">
    <location>
        <begin position="204"/>
        <end position="221"/>
    </location>
</feature>
<proteinExistence type="predicted"/>
<dbReference type="Pfam" id="PF05699">
    <property type="entry name" value="Dimer_Tnp_hAT"/>
    <property type="match status" value="1"/>
</dbReference>
<protein>
    <recommendedName>
        <fullName evidence="2">HAT C-terminal dimerisation domain-containing protein</fullName>
    </recommendedName>
</protein>
<dbReference type="EMBL" id="JAIZPD010000001">
    <property type="protein sequence ID" value="KAH0968169.1"/>
    <property type="molecule type" value="Genomic_DNA"/>
</dbReference>
<dbReference type="AlphaFoldDB" id="A0A9P8N7H2"/>
<feature type="domain" description="HAT C-terminal dimerisation" evidence="2">
    <location>
        <begin position="72"/>
        <end position="157"/>
    </location>
</feature>
<evidence type="ECO:0000313" key="4">
    <source>
        <dbReference type="Proteomes" id="UP000824596"/>
    </source>
</evidence>
<dbReference type="OrthoDB" id="3264316at2759"/>
<organism evidence="3 4">
    <name type="scientific">Hirsutella rhossiliensis</name>
    <dbReference type="NCBI Taxonomy" id="111463"/>
    <lineage>
        <taxon>Eukaryota</taxon>
        <taxon>Fungi</taxon>
        <taxon>Dikarya</taxon>
        <taxon>Ascomycota</taxon>
        <taxon>Pezizomycotina</taxon>
        <taxon>Sordariomycetes</taxon>
        <taxon>Hypocreomycetidae</taxon>
        <taxon>Hypocreales</taxon>
        <taxon>Ophiocordycipitaceae</taxon>
        <taxon>Hirsutella</taxon>
    </lineage>
</organism>
<evidence type="ECO:0000256" key="1">
    <source>
        <dbReference type="SAM" id="MobiDB-lite"/>
    </source>
</evidence>
<dbReference type="InterPro" id="IPR008906">
    <property type="entry name" value="HATC_C_dom"/>
</dbReference>
<evidence type="ECO:0000313" key="3">
    <source>
        <dbReference type="EMBL" id="KAH0968169.1"/>
    </source>
</evidence>
<accession>A0A9P8N7H2</accession>
<dbReference type="Proteomes" id="UP000824596">
    <property type="component" value="Unassembled WGS sequence"/>
</dbReference>
<dbReference type="InterPro" id="IPR012337">
    <property type="entry name" value="RNaseH-like_sf"/>
</dbReference>
<dbReference type="RefSeq" id="XP_044725682.1">
    <property type="nucleotide sequence ID" value="XM_044859282.1"/>
</dbReference>
<feature type="region of interest" description="Disordered" evidence="1">
    <location>
        <begin position="204"/>
        <end position="235"/>
    </location>
</feature>
<keyword evidence="4" id="KW-1185">Reference proteome</keyword>
<dbReference type="GeneID" id="68349940"/>
<reference evidence="3" key="1">
    <citation type="submission" date="2021-09" db="EMBL/GenBank/DDBJ databases">
        <title>A high-quality genome of the endoparasitic fungus Hirsutella rhossiliensis with a comparison of Hirsutella genomes reveals transposable elements contributing to genome size variation.</title>
        <authorList>
            <person name="Lin R."/>
            <person name="Jiao Y."/>
            <person name="Sun X."/>
            <person name="Ling J."/>
            <person name="Xie B."/>
            <person name="Cheng X."/>
        </authorList>
    </citation>
    <scope>NUCLEOTIDE SEQUENCE</scope>
    <source>
        <strain evidence="3">HR02</strain>
    </source>
</reference>
<sequence>MIPDQYSEIMAKVKKYFKTEWPELAALNATNSTMSQSRPAERPQGVSIAQWRAIQMKKAREAETGAAIPISELERWLAAPRIEFDESIAKSPDFLLKWWKEHKVEWPLLAAAARDLLSVSGSEVDVERLFSGCRDEFGIRRHALKADTVRVLTLLRSAYTQEDKIDQALIKAAMEYDILPLPIVLFGDQTTFRASWKMVCENPPQPLPPTEAPTEPLPPNLLHPKPISLRYQPPV</sequence>
<gene>
    <name evidence="3" type="ORF">HRG_00811</name>
</gene>
<evidence type="ECO:0000259" key="2">
    <source>
        <dbReference type="Pfam" id="PF05699"/>
    </source>
</evidence>
<name>A0A9P8N7H2_9HYPO</name>
<dbReference type="GO" id="GO:0046983">
    <property type="term" value="F:protein dimerization activity"/>
    <property type="evidence" value="ECO:0007669"/>
    <property type="project" value="InterPro"/>
</dbReference>
<dbReference type="SUPFAM" id="SSF53098">
    <property type="entry name" value="Ribonuclease H-like"/>
    <property type="match status" value="1"/>
</dbReference>
<comment type="caution">
    <text evidence="3">The sequence shown here is derived from an EMBL/GenBank/DDBJ whole genome shotgun (WGS) entry which is preliminary data.</text>
</comment>